<protein>
    <submittedName>
        <fullName evidence="2">Porin</fullName>
    </submittedName>
</protein>
<dbReference type="EMBL" id="CP159289">
    <property type="protein sequence ID" value="XCH25120.1"/>
    <property type="molecule type" value="Genomic_DNA"/>
</dbReference>
<dbReference type="InterPro" id="IPR011486">
    <property type="entry name" value="BBP2"/>
</dbReference>
<evidence type="ECO:0000256" key="1">
    <source>
        <dbReference type="SAM" id="SignalP"/>
    </source>
</evidence>
<feature type="signal peptide" evidence="1">
    <location>
        <begin position="1"/>
        <end position="19"/>
    </location>
</feature>
<keyword evidence="1" id="KW-0732">Signal</keyword>
<sequence>MKTLLFTLLAIASVSHATAQDSTRSMSPLAVSAYVETYYLQEFHKTGNHTMPGFIYNHNRTGEVSLNLAFLKAGYTHEHVRANLALAAGTYMNANYAGEPGVLKNVFEANAGIKISRNRNLWLDAGIMPSHIGFESAIGKDNWALTRSLMAENTPYFETGLKLAYTTQDSKWYLSAMYLNGWQRIQRADGNSTPAFGTQITFKPNAAVTLNYSTFIGSDKPDSTRQMRYYHNIYGIFQFSDQWALTTGFDIGSEQKAKGSGTYNTVYVPVTILRFSPSSKIDIAVRGEYYHDKNGVIVATGTSSGFRTFGTSLNFDYRVTPQVMWRIEARNLRSRDAIFNGKDADLSKNKTYLTTALTFALN</sequence>
<name>A0AAU8FNY1_9BACT</name>
<dbReference type="RefSeq" id="WP_353720423.1">
    <property type="nucleotide sequence ID" value="NZ_CP159289.1"/>
</dbReference>
<dbReference type="Pfam" id="PF07642">
    <property type="entry name" value="BBP2"/>
    <property type="match status" value="1"/>
</dbReference>
<evidence type="ECO:0000313" key="2">
    <source>
        <dbReference type="EMBL" id="XCH25120.1"/>
    </source>
</evidence>
<proteinExistence type="predicted"/>
<accession>A0AAU8FNY1</accession>
<dbReference type="AlphaFoldDB" id="A0AAU8FNY1"/>
<gene>
    <name evidence="2" type="ORF">ABV298_01430</name>
</gene>
<reference evidence="2" key="1">
    <citation type="submission" date="2024-06" db="EMBL/GenBank/DDBJ databases">
        <title>Sequencing and assembly of the genome of Dyadobacter sp. strain 676, a symbiont of Cyamopsis tetragonoloba.</title>
        <authorList>
            <person name="Guro P."/>
            <person name="Sazanova A."/>
            <person name="Kuznetsova I."/>
            <person name="Belimov A."/>
            <person name="Safronova V."/>
        </authorList>
    </citation>
    <scope>NUCLEOTIDE SEQUENCE</scope>
    <source>
        <strain evidence="2">676</strain>
    </source>
</reference>
<organism evidence="2">
    <name type="scientific">Dyadobacter sp. 676</name>
    <dbReference type="NCBI Taxonomy" id="3088362"/>
    <lineage>
        <taxon>Bacteria</taxon>
        <taxon>Pseudomonadati</taxon>
        <taxon>Bacteroidota</taxon>
        <taxon>Cytophagia</taxon>
        <taxon>Cytophagales</taxon>
        <taxon>Spirosomataceae</taxon>
        <taxon>Dyadobacter</taxon>
    </lineage>
</organism>
<feature type="chain" id="PRO_5043919254" evidence="1">
    <location>
        <begin position="20"/>
        <end position="362"/>
    </location>
</feature>